<proteinExistence type="predicted"/>
<dbReference type="InterPro" id="IPR036871">
    <property type="entry name" value="PX_dom_sf"/>
</dbReference>
<evidence type="ECO:0000256" key="1">
    <source>
        <dbReference type="SAM" id="MobiDB-lite"/>
    </source>
</evidence>
<dbReference type="GO" id="GO:0035091">
    <property type="term" value="F:phosphatidylinositol binding"/>
    <property type="evidence" value="ECO:0007669"/>
    <property type="project" value="InterPro"/>
</dbReference>
<sequence>MAAQDEEDEVLKELEALEHRMHNPCEAVTNLAQTFGRPRGSSEEDNEGTVRAVAGAVLGRVVNVTSAFRSAIRNVVGEEIKARDYSDFEVTSVEVRKYSSSNLNRRHQPSYILRTKGRYAGCGLELSIGGGSLQRQQSDFEWLRYYLLEEYPGCVVPALLLTPGNHWSNRFAHGAIPISKVFSGGALNDSDALTRFLNQTLEHPELGQAKILASFCAAEASDFELVRAQTQAKEKPPLIVRIGATVLDVVGDASVVDMPQEDISARRREADVRELYAWAKDQMVAMTKCERECADGVAALIAFEKSTTAARQELGRHFYNDDQEEDESSVQPKIAADTPASGPTKALAALRELVGLARALCEAIEGRERIRLQLVAATNALALCKASEAARRTMLDAARAQHKVEKRWLTVAATSTTVSSPTETQSPPELFGHALPPGNAELDAPIIADPPVVINKPDEEKGDEDEKKYMQGPEQEVPATDNSSSQEITTGETGWAALSARLRFVLEQARETSRDDVAIASRRYLAVANELSMRVGHKLGDAWTMTRGQLENAVAAAERRVDRQKIMDVTKNSAVALGALGLRVVSKVALGAAAASASAEDVARAQALVQTLTDNFHVADNRLRLDAPALKRKWDDLQYAAFESFAIGEQTRADVTRSAADTVALKLAAARTRVIASGTS</sequence>
<evidence type="ECO:0000313" key="3">
    <source>
        <dbReference type="EMBL" id="CAE0361819.1"/>
    </source>
</evidence>
<protein>
    <recommendedName>
        <fullName evidence="2">PX domain-containing protein</fullName>
    </recommendedName>
</protein>
<dbReference type="InterPro" id="IPR001683">
    <property type="entry name" value="PX_dom"/>
</dbReference>
<feature type="domain" description="PX" evidence="2">
    <location>
        <begin position="133"/>
        <end position="215"/>
    </location>
</feature>
<feature type="region of interest" description="Disordered" evidence="1">
    <location>
        <begin position="414"/>
        <end position="489"/>
    </location>
</feature>
<evidence type="ECO:0000259" key="2">
    <source>
        <dbReference type="Pfam" id="PF00787"/>
    </source>
</evidence>
<dbReference type="AlphaFoldDB" id="A0A7S3JT98"/>
<dbReference type="SUPFAM" id="SSF64268">
    <property type="entry name" value="PX domain"/>
    <property type="match status" value="1"/>
</dbReference>
<dbReference type="EMBL" id="HBIJ01003628">
    <property type="protein sequence ID" value="CAE0361819.1"/>
    <property type="molecule type" value="Transcribed_RNA"/>
</dbReference>
<feature type="region of interest" description="Disordered" evidence="1">
    <location>
        <begin position="321"/>
        <end position="341"/>
    </location>
</feature>
<accession>A0A7S3JT98</accession>
<gene>
    <name evidence="3" type="ORF">ALAG00032_LOCUS2552</name>
</gene>
<organism evidence="3">
    <name type="scientific">Aureoumbra lagunensis</name>
    <dbReference type="NCBI Taxonomy" id="44058"/>
    <lineage>
        <taxon>Eukaryota</taxon>
        <taxon>Sar</taxon>
        <taxon>Stramenopiles</taxon>
        <taxon>Ochrophyta</taxon>
        <taxon>Pelagophyceae</taxon>
        <taxon>Pelagomonadales</taxon>
        <taxon>Aureoumbra</taxon>
    </lineage>
</organism>
<feature type="compositionally biased region" description="Polar residues" evidence="1">
    <location>
        <begin position="480"/>
        <end position="489"/>
    </location>
</feature>
<feature type="compositionally biased region" description="Low complexity" evidence="1">
    <location>
        <begin position="414"/>
        <end position="429"/>
    </location>
</feature>
<dbReference type="Gene3D" id="3.30.1520.10">
    <property type="entry name" value="Phox-like domain"/>
    <property type="match status" value="1"/>
</dbReference>
<feature type="compositionally biased region" description="Basic and acidic residues" evidence="1">
    <location>
        <begin position="456"/>
        <end position="469"/>
    </location>
</feature>
<reference evidence="3" key="1">
    <citation type="submission" date="2021-01" db="EMBL/GenBank/DDBJ databases">
        <authorList>
            <person name="Corre E."/>
            <person name="Pelletier E."/>
            <person name="Niang G."/>
            <person name="Scheremetjew M."/>
            <person name="Finn R."/>
            <person name="Kale V."/>
            <person name="Holt S."/>
            <person name="Cochrane G."/>
            <person name="Meng A."/>
            <person name="Brown T."/>
            <person name="Cohen L."/>
        </authorList>
    </citation>
    <scope>NUCLEOTIDE SEQUENCE</scope>
    <source>
        <strain evidence="3">CCMP1510</strain>
    </source>
</reference>
<name>A0A7S3JT98_9STRA</name>
<dbReference type="Pfam" id="PF00787">
    <property type="entry name" value="PX"/>
    <property type="match status" value="1"/>
</dbReference>